<dbReference type="EMBL" id="CP119923">
    <property type="protein sequence ID" value="WFD17658.1"/>
    <property type="molecule type" value="Genomic_DNA"/>
</dbReference>
<evidence type="ECO:0000313" key="6">
    <source>
        <dbReference type="Proteomes" id="UP001217582"/>
    </source>
</evidence>
<keyword evidence="2 5" id="KW-0012">Acyltransferase</keyword>
<evidence type="ECO:0000256" key="3">
    <source>
        <dbReference type="ARBA" id="ARBA00025786"/>
    </source>
</evidence>
<evidence type="ECO:0000259" key="4">
    <source>
        <dbReference type="PROSITE" id="PS51186"/>
    </source>
</evidence>
<dbReference type="PANTHER" id="PTHR23091">
    <property type="entry name" value="N-TERMINAL ACETYLTRANSFERASE"/>
    <property type="match status" value="1"/>
</dbReference>
<dbReference type="GO" id="GO:1990189">
    <property type="term" value="F:protein N-terminal-serine acetyltransferase activity"/>
    <property type="evidence" value="ECO:0007669"/>
    <property type="project" value="TreeGrafter"/>
</dbReference>
<dbReference type="EC" id="2.3.1.255" evidence="5"/>
<comment type="similarity">
    <text evidence="3">Belongs to the acetyltransferase family. ARD1 subfamily.</text>
</comment>
<evidence type="ECO:0000256" key="2">
    <source>
        <dbReference type="ARBA" id="ARBA00023315"/>
    </source>
</evidence>
<keyword evidence="6" id="KW-1185">Reference proteome</keyword>
<evidence type="ECO:0000256" key="1">
    <source>
        <dbReference type="ARBA" id="ARBA00022679"/>
    </source>
</evidence>
<dbReference type="Proteomes" id="UP001217582">
    <property type="component" value="Chromosome 8"/>
</dbReference>
<dbReference type="GO" id="GO:0031415">
    <property type="term" value="C:NatA complex"/>
    <property type="evidence" value="ECO:0007669"/>
    <property type="project" value="InterPro"/>
</dbReference>
<dbReference type="AlphaFoldDB" id="A0AAJ5Z694"/>
<dbReference type="GO" id="GO:1990190">
    <property type="term" value="F:protein-N-terminal-glutamate acetyltransferase activity"/>
    <property type="evidence" value="ECO:0007669"/>
    <property type="project" value="TreeGrafter"/>
</dbReference>
<accession>A0AAJ5Z694</accession>
<name>A0AAJ5Z694_9BASI</name>
<evidence type="ECO:0000313" key="5">
    <source>
        <dbReference type="EMBL" id="WFD17658.1"/>
    </source>
</evidence>
<dbReference type="InterPro" id="IPR016181">
    <property type="entry name" value="Acyl_CoA_acyltransferase"/>
</dbReference>
<dbReference type="InterPro" id="IPR000182">
    <property type="entry name" value="GNAT_dom"/>
</dbReference>
<proteinExistence type="inferred from homology"/>
<dbReference type="SUPFAM" id="SSF55729">
    <property type="entry name" value="Acyl-CoA N-acyltransferases (Nat)"/>
    <property type="match status" value="1"/>
</dbReference>
<feature type="domain" description="N-acetyltransferase" evidence="4">
    <location>
        <begin position="1"/>
        <end position="55"/>
    </location>
</feature>
<reference evidence="5 6" key="1">
    <citation type="submission" date="2023-03" db="EMBL/GenBank/DDBJ databases">
        <title>Mating type loci evolution in Malassezia.</title>
        <authorList>
            <person name="Coelho M.A."/>
        </authorList>
    </citation>
    <scope>NUCLEOTIDE SEQUENCE [LARGE SCALE GENOMIC DNA]</scope>
    <source>
        <strain evidence="5 6">CBS 13387</strain>
    </source>
</reference>
<dbReference type="Gene3D" id="3.40.630.30">
    <property type="match status" value="1"/>
</dbReference>
<organism evidence="5 6">
    <name type="scientific">Malassezia arunalokei</name>
    <dbReference type="NCBI Taxonomy" id="1514897"/>
    <lineage>
        <taxon>Eukaryota</taxon>
        <taxon>Fungi</taxon>
        <taxon>Dikarya</taxon>
        <taxon>Basidiomycota</taxon>
        <taxon>Ustilaginomycotina</taxon>
        <taxon>Malasseziomycetes</taxon>
        <taxon>Malasseziales</taxon>
        <taxon>Malasseziaceae</taxon>
        <taxon>Malassezia</taxon>
    </lineage>
</organism>
<dbReference type="PROSITE" id="PS51186">
    <property type="entry name" value="GNAT"/>
    <property type="match status" value="1"/>
</dbReference>
<sequence>MRDVFGANHVSLHVRESNRAAISLYTQALGFQVQGTESSYYADGENALSMRLQLT</sequence>
<dbReference type="PANTHER" id="PTHR23091:SF4">
    <property type="entry name" value="N-TERMINAL AMINO-ACID N(ALPHA)-ACETYLTRANSFERASE NATA"/>
    <property type="match status" value="1"/>
</dbReference>
<keyword evidence="1 5" id="KW-0808">Transferase</keyword>
<dbReference type="InterPro" id="IPR045047">
    <property type="entry name" value="Ard1-like"/>
</dbReference>
<protein>
    <submittedName>
        <fullName evidence="5">N-terminal amino-acid N(Alpha)-acetyltransferase NatA</fullName>
        <ecNumber evidence="5">2.3.1.255</ecNumber>
    </submittedName>
</protein>
<gene>
    <name evidence="5" type="primary">ARD1</name>
    <name evidence="5" type="ORF">MARU1_003717</name>
</gene>